<keyword evidence="1" id="KW-0812">Transmembrane</keyword>
<sequence length="220" mass="25050">MKTINDLNYIIKYRKIMNYKFNVILISLICLCSYISCPRPKCDKACCDNGRSYNSRTRDRDLCRLKCYLCFLLSTVQNSVSDSSLMTSLCNSGINDTKDLDECLQKCGDSPPRGCDKKCCDQRDMVVQNRRGDPEGCCNGHKRVGVDDVKEEDVIDCRHSSDSCSDQGFLILYSDNSTVCVSSDSKSDGELGYHFGYSDECWQLAEDLSDPRTKYWRELE</sequence>
<dbReference type="InterPro" id="IPR020343">
    <property type="entry name" value="Chemokine_CC_FPV060"/>
</dbReference>
<dbReference type="Pfam" id="PF17614">
    <property type="entry name" value="FPV060"/>
    <property type="match status" value="1"/>
</dbReference>
<accession>A0AAT9UQP2</accession>
<keyword evidence="1" id="KW-1133">Transmembrane helix</keyword>
<dbReference type="EMBL" id="OQ865377">
    <property type="protein sequence ID" value="WHV01671.1"/>
    <property type="molecule type" value="Genomic_DNA"/>
</dbReference>
<organism evidence="2">
    <name type="scientific">Apapanepox virus</name>
    <dbReference type="NCBI Taxonomy" id="3049969"/>
    <lineage>
        <taxon>Viruses</taxon>
        <taxon>Varidnaviria</taxon>
        <taxon>Bamfordvirae</taxon>
        <taxon>Nucleocytoviricota</taxon>
        <taxon>Pokkesviricetes</taxon>
        <taxon>Chitovirales</taxon>
        <taxon>Poxviridae</taxon>
        <taxon>Chordopoxvirinae</taxon>
        <taxon>Avipoxvirus</taxon>
    </lineage>
</organism>
<evidence type="ECO:0000256" key="1">
    <source>
        <dbReference type="SAM" id="Phobius"/>
    </source>
</evidence>
<reference evidence="2" key="1">
    <citation type="submission" date="2023-04" db="EMBL/GenBank/DDBJ databases">
        <title>Genomic characterization of avipoxvirus isolates from Apapne (Himatione sanguinea).</title>
        <authorList>
            <person name="Butt S.L."/>
            <person name="Do Nascimento G.M."/>
        </authorList>
    </citation>
    <scope>NUCLEOTIDE SEQUENCE</scope>
    <source>
        <strain evidence="2">APAPVX9</strain>
    </source>
</reference>
<gene>
    <name evidence="2" type="ORF">APAPVX9-225</name>
</gene>
<evidence type="ECO:0000313" key="2">
    <source>
        <dbReference type="EMBL" id="WHV01671.1"/>
    </source>
</evidence>
<proteinExistence type="predicted"/>
<name>A0AAT9UQP2_9POXV</name>
<protein>
    <submittedName>
        <fullName evidence="2">Viral CC-type chemokine-like protein</fullName>
    </submittedName>
</protein>
<feature type="transmembrane region" description="Helical" evidence="1">
    <location>
        <begin position="21"/>
        <end position="36"/>
    </location>
</feature>
<keyword evidence="1" id="KW-0472">Membrane</keyword>